<comment type="caution">
    <text evidence="1">The sequence shown here is derived from an EMBL/GenBank/DDBJ whole genome shotgun (WGS) entry which is preliminary data.</text>
</comment>
<evidence type="ECO:0008006" key="3">
    <source>
        <dbReference type="Google" id="ProtNLM"/>
    </source>
</evidence>
<sequence>MSAEEITHTCEALLATDLHHDCRHWLLDGRSHQQAQPRALHEWMQEEYFPRVRAHLKGRPCIAFLVPRFVWEGLPAQGYENPLDSFAHGVRMGWFTAEEEALAWLDRQR</sequence>
<dbReference type="Proteomes" id="UP000626554">
    <property type="component" value="Unassembled WGS sequence"/>
</dbReference>
<keyword evidence="2" id="KW-1185">Reference proteome</keyword>
<accession>A0ABX2Q8R0</accession>
<reference evidence="1 2" key="1">
    <citation type="submission" date="2020-05" db="EMBL/GenBank/DDBJ databases">
        <title>Hymenobacter terrestris sp. nov. and Hymenobacter lapidiphilus sp. nov., isolated from regoliths in Antarctica.</title>
        <authorList>
            <person name="Sedlacek I."/>
            <person name="Pantucek R."/>
            <person name="Zeman M."/>
            <person name="Holochova P."/>
            <person name="Kralova S."/>
            <person name="Stankova E."/>
            <person name="Sedo O."/>
            <person name="Micenkova L."/>
            <person name="Svec P."/>
            <person name="Gupta V."/>
            <person name="Sood U."/>
            <person name="Korpole U.S."/>
            <person name="Lal R."/>
        </authorList>
    </citation>
    <scope>NUCLEOTIDE SEQUENCE [LARGE SCALE GENOMIC DNA]</scope>
    <source>
        <strain evidence="1 2">P5252</strain>
    </source>
</reference>
<evidence type="ECO:0000313" key="2">
    <source>
        <dbReference type="Proteomes" id="UP000626554"/>
    </source>
</evidence>
<dbReference type="EMBL" id="JABKAV010000136">
    <property type="protein sequence ID" value="NVO86831.1"/>
    <property type="molecule type" value="Genomic_DNA"/>
</dbReference>
<dbReference type="RefSeq" id="WP_176901548.1">
    <property type="nucleotide sequence ID" value="NZ_JABKAV010000136.1"/>
</dbReference>
<gene>
    <name evidence="1" type="ORF">HW556_18270</name>
</gene>
<proteinExistence type="predicted"/>
<evidence type="ECO:0000313" key="1">
    <source>
        <dbReference type="EMBL" id="NVO86831.1"/>
    </source>
</evidence>
<name>A0ABX2Q8R0_9BACT</name>
<protein>
    <recommendedName>
        <fullName evidence="3">STAS/SEC14 domain-containing protein</fullName>
    </recommendedName>
</protein>
<organism evidence="1 2">
    <name type="scientific">Hymenobacter terrestris</name>
    <dbReference type="NCBI Taxonomy" id="2748310"/>
    <lineage>
        <taxon>Bacteria</taxon>
        <taxon>Pseudomonadati</taxon>
        <taxon>Bacteroidota</taxon>
        <taxon>Cytophagia</taxon>
        <taxon>Cytophagales</taxon>
        <taxon>Hymenobacteraceae</taxon>
        <taxon>Hymenobacter</taxon>
    </lineage>
</organism>